<proteinExistence type="predicted"/>
<organism evidence="1 2">
    <name type="scientific">Nitrospira moscoviensis</name>
    <dbReference type="NCBI Taxonomy" id="42253"/>
    <lineage>
        <taxon>Bacteria</taxon>
        <taxon>Pseudomonadati</taxon>
        <taxon>Nitrospirota</taxon>
        <taxon>Nitrospiria</taxon>
        <taxon>Nitrospirales</taxon>
        <taxon>Nitrospiraceae</taxon>
        <taxon>Nitrospira</taxon>
    </lineage>
</organism>
<dbReference type="PATRIC" id="fig|42253.5.peg.4135"/>
<reference evidence="1 2" key="1">
    <citation type="journal article" date="2015" name="Proc. Natl. Acad. Sci. U.S.A.">
        <title>Expanded metabolic versatility of ubiquitous nitrite-oxidizing bacteria from the genus Nitrospira.</title>
        <authorList>
            <person name="Koch H."/>
            <person name="Lucker S."/>
            <person name="Albertsen M."/>
            <person name="Kitzinger K."/>
            <person name="Herbold C."/>
            <person name="Spieck E."/>
            <person name="Nielsen P.H."/>
            <person name="Wagner M."/>
            <person name="Daims H."/>
        </authorList>
    </citation>
    <scope>NUCLEOTIDE SEQUENCE [LARGE SCALE GENOMIC DNA]</scope>
    <source>
        <strain evidence="1 2">NSP M-1</strain>
    </source>
</reference>
<accession>A0A0K2GIX1</accession>
<sequence>MPARTFLRSWSPTTWVPVLLLALALAACSSKTVQYPEDHERMRRIDQAVETLRDAYQRKDRSGFEALMLPLDQLELLQREAEADFDAFHSIAVDFKIERIMIEGDDIDVYVHWQGTWKKDPDDSGIRQRGHARLQWVGTHSILLRGVQGDLPFGMKTRQTFTGPSPTRPAAP</sequence>
<dbReference type="Proteomes" id="UP000069205">
    <property type="component" value="Chromosome"/>
</dbReference>
<evidence type="ECO:0000313" key="2">
    <source>
        <dbReference type="Proteomes" id="UP000069205"/>
    </source>
</evidence>
<evidence type="ECO:0000313" key="1">
    <source>
        <dbReference type="EMBL" id="ALA60567.1"/>
    </source>
</evidence>
<protein>
    <recommendedName>
        <fullName evidence="3">Nuclear transport factor 2 family protein</fullName>
    </recommendedName>
</protein>
<keyword evidence="2" id="KW-1185">Reference proteome</keyword>
<name>A0A0K2GIX1_NITMO</name>
<gene>
    <name evidence="1" type="ORF">NITMOv2_4187</name>
</gene>
<dbReference type="KEGG" id="nmv:NITMOv2_4187"/>
<dbReference type="EMBL" id="CP011801">
    <property type="protein sequence ID" value="ALA60567.1"/>
    <property type="molecule type" value="Genomic_DNA"/>
</dbReference>
<dbReference type="AlphaFoldDB" id="A0A0K2GIX1"/>
<dbReference type="PROSITE" id="PS51257">
    <property type="entry name" value="PROKAR_LIPOPROTEIN"/>
    <property type="match status" value="1"/>
</dbReference>
<dbReference type="STRING" id="42253.NITMOv2_4187"/>
<evidence type="ECO:0008006" key="3">
    <source>
        <dbReference type="Google" id="ProtNLM"/>
    </source>
</evidence>